<comment type="caution">
    <text evidence="2">The sequence shown here is derived from an EMBL/GenBank/DDBJ whole genome shotgun (WGS) entry which is preliminary data.</text>
</comment>
<dbReference type="InterPro" id="IPR047181">
    <property type="entry name" value="DP13A/B"/>
</dbReference>
<dbReference type="OrthoDB" id="10070851at2759"/>
<dbReference type="SUPFAM" id="SSF50729">
    <property type="entry name" value="PH domain-like"/>
    <property type="match status" value="1"/>
</dbReference>
<reference evidence="2" key="1">
    <citation type="journal article" date="2023" name="Science">
        <title>Genome structures resolve the early diversification of teleost fishes.</title>
        <authorList>
            <person name="Parey E."/>
            <person name="Louis A."/>
            <person name="Montfort J."/>
            <person name="Bouchez O."/>
            <person name="Roques C."/>
            <person name="Iampietro C."/>
            <person name="Lluch J."/>
            <person name="Castinel A."/>
            <person name="Donnadieu C."/>
            <person name="Desvignes T."/>
            <person name="Floi Bucao C."/>
            <person name="Jouanno E."/>
            <person name="Wen M."/>
            <person name="Mejri S."/>
            <person name="Dirks R."/>
            <person name="Jansen H."/>
            <person name="Henkel C."/>
            <person name="Chen W.J."/>
            <person name="Zahm M."/>
            <person name="Cabau C."/>
            <person name="Klopp C."/>
            <person name="Thompson A.W."/>
            <person name="Robinson-Rechavi M."/>
            <person name="Braasch I."/>
            <person name="Lecointre G."/>
            <person name="Bobe J."/>
            <person name="Postlethwait J.H."/>
            <person name="Berthelot C."/>
            <person name="Roest Crollius H."/>
            <person name="Guiguen Y."/>
        </authorList>
    </citation>
    <scope>NUCLEOTIDE SEQUENCE</scope>
    <source>
        <strain evidence="2">Concon-B</strain>
    </source>
</reference>
<dbReference type="Gene3D" id="2.30.29.30">
    <property type="entry name" value="Pleckstrin-homology domain (PH domain)/Phosphotyrosine-binding domain (PTB)"/>
    <property type="match status" value="1"/>
</dbReference>
<dbReference type="Proteomes" id="UP001152803">
    <property type="component" value="Unassembled WGS sequence"/>
</dbReference>
<feature type="compositionally biased region" description="Basic and acidic residues" evidence="1">
    <location>
        <begin position="75"/>
        <end position="112"/>
    </location>
</feature>
<dbReference type="PANTHER" id="PTHR46415:SF3">
    <property type="entry name" value="DCC-INTERACTING PROTEIN 13-ALPHA"/>
    <property type="match status" value="1"/>
</dbReference>
<evidence type="ECO:0000256" key="1">
    <source>
        <dbReference type="SAM" id="MobiDB-lite"/>
    </source>
</evidence>
<organism evidence="2 3">
    <name type="scientific">Conger conger</name>
    <name type="common">Conger eel</name>
    <name type="synonym">Muraena conger</name>
    <dbReference type="NCBI Taxonomy" id="82655"/>
    <lineage>
        <taxon>Eukaryota</taxon>
        <taxon>Metazoa</taxon>
        <taxon>Chordata</taxon>
        <taxon>Craniata</taxon>
        <taxon>Vertebrata</taxon>
        <taxon>Euteleostomi</taxon>
        <taxon>Actinopterygii</taxon>
        <taxon>Neopterygii</taxon>
        <taxon>Teleostei</taxon>
        <taxon>Anguilliformes</taxon>
        <taxon>Congridae</taxon>
        <taxon>Conger</taxon>
    </lineage>
</organism>
<evidence type="ECO:0000313" key="3">
    <source>
        <dbReference type="Proteomes" id="UP001152803"/>
    </source>
</evidence>
<sequence>MRVGLIRLVVPTRLIDPQTQVTRLRFPLSSIVLVASHQENKRLFGFVLQTAGGRADGQPICDSVGLAKQIAFHSEMDRRASEKQKELDKAKEKQQEELSKQKQIEKDLEEQSRLIAASARPSPAAADGQVLVLSNSQSEDSDAGEEGRKKGESDA</sequence>
<name>A0A9Q1HQP5_CONCO</name>
<accession>A0A9Q1HQP5</accession>
<feature type="region of interest" description="Disordered" evidence="1">
    <location>
        <begin position="75"/>
        <end position="155"/>
    </location>
</feature>
<dbReference type="AlphaFoldDB" id="A0A9Q1HQP5"/>
<gene>
    <name evidence="2" type="ORF">COCON_G00173820</name>
</gene>
<keyword evidence="3" id="KW-1185">Reference proteome</keyword>
<feature type="compositionally biased region" description="Low complexity" evidence="1">
    <location>
        <begin position="116"/>
        <end position="126"/>
    </location>
</feature>
<evidence type="ECO:0000313" key="2">
    <source>
        <dbReference type="EMBL" id="KAJ8258370.1"/>
    </source>
</evidence>
<proteinExistence type="predicted"/>
<feature type="compositionally biased region" description="Basic and acidic residues" evidence="1">
    <location>
        <begin position="145"/>
        <end position="155"/>
    </location>
</feature>
<dbReference type="InterPro" id="IPR011993">
    <property type="entry name" value="PH-like_dom_sf"/>
</dbReference>
<dbReference type="GO" id="GO:0023052">
    <property type="term" value="P:signaling"/>
    <property type="evidence" value="ECO:0007669"/>
    <property type="project" value="TreeGrafter"/>
</dbReference>
<dbReference type="PANTHER" id="PTHR46415">
    <property type="entry name" value="ADAPTOR PROTEIN, PHOSPHOTYROSINE INTERACTION, PH DOMAIN AND LEUCINE ZIPPER-CONTAINING 2"/>
    <property type="match status" value="1"/>
</dbReference>
<dbReference type="GO" id="GO:0010008">
    <property type="term" value="C:endosome membrane"/>
    <property type="evidence" value="ECO:0007669"/>
    <property type="project" value="TreeGrafter"/>
</dbReference>
<dbReference type="EMBL" id="JAFJMO010000013">
    <property type="protein sequence ID" value="KAJ8258370.1"/>
    <property type="molecule type" value="Genomic_DNA"/>
</dbReference>
<protein>
    <submittedName>
        <fullName evidence="2">Uncharacterized protein</fullName>
    </submittedName>
</protein>